<comment type="caution">
    <text evidence="1">The sequence shown here is derived from an EMBL/GenBank/DDBJ whole genome shotgun (WGS) entry which is preliminary data.</text>
</comment>
<dbReference type="AlphaFoldDB" id="X0WZB2"/>
<gene>
    <name evidence="1" type="ORF">S01H1_73205</name>
</gene>
<feature type="non-terminal residue" evidence="1">
    <location>
        <position position="68"/>
    </location>
</feature>
<organism evidence="1">
    <name type="scientific">marine sediment metagenome</name>
    <dbReference type="NCBI Taxonomy" id="412755"/>
    <lineage>
        <taxon>unclassified sequences</taxon>
        <taxon>metagenomes</taxon>
        <taxon>ecological metagenomes</taxon>
    </lineage>
</organism>
<proteinExistence type="predicted"/>
<name>X0WZB2_9ZZZZ</name>
<protein>
    <submittedName>
        <fullName evidence="1">Uncharacterized protein</fullName>
    </submittedName>
</protein>
<dbReference type="EMBL" id="BARS01048902">
    <property type="protein sequence ID" value="GAG28527.1"/>
    <property type="molecule type" value="Genomic_DNA"/>
</dbReference>
<evidence type="ECO:0000313" key="1">
    <source>
        <dbReference type="EMBL" id="GAG28527.1"/>
    </source>
</evidence>
<accession>X0WZB2</accession>
<reference evidence="1" key="1">
    <citation type="journal article" date="2014" name="Front. Microbiol.">
        <title>High frequency of phylogenetically diverse reductive dehalogenase-homologous genes in deep subseafloor sedimentary metagenomes.</title>
        <authorList>
            <person name="Kawai M."/>
            <person name="Futagami T."/>
            <person name="Toyoda A."/>
            <person name="Takaki Y."/>
            <person name="Nishi S."/>
            <person name="Hori S."/>
            <person name="Arai W."/>
            <person name="Tsubouchi T."/>
            <person name="Morono Y."/>
            <person name="Uchiyama I."/>
            <person name="Ito T."/>
            <person name="Fujiyama A."/>
            <person name="Inagaki F."/>
            <person name="Takami H."/>
        </authorList>
    </citation>
    <scope>NUCLEOTIDE SEQUENCE</scope>
    <source>
        <strain evidence="1">Expedition CK06-06</strain>
    </source>
</reference>
<sequence>METLIIEIMGKQLIIKDEILKNNGTTTLGKFRISYNHDLGTLKINVDDYITVEPVSSNTIILHSVRLS</sequence>